<dbReference type="STRING" id="135651.G0NHD4"/>
<comment type="domain">
    <text evidence="7">The DHHC domain is required for palmitoyltransferase activity.</text>
</comment>
<feature type="region of interest" description="Disordered" evidence="8">
    <location>
        <begin position="126"/>
        <end position="217"/>
    </location>
</feature>
<keyword evidence="11" id="KW-1185">Reference proteome</keyword>
<protein>
    <recommendedName>
        <fullName evidence="7">Palmitoyltransferase</fullName>
        <ecNumber evidence="7">2.3.1.225</ecNumber>
    </recommendedName>
</protein>
<evidence type="ECO:0000256" key="7">
    <source>
        <dbReference type="RuleBase" id="RU079119"/>
    </source>
</evidence>
<keyword evidence="2 7" id="KW-0808">Transferase</keyword>
<dbReference type="GO" id="GO:0005794">
    <property type="term" value="C:Golgi apparatus"/>
    <property type="evidence" value="ECO:0007669"/>
    <property type="project" value="TreeGrafter"/>
</dbReference>
<comment type="similarity">
    <text evidence="7">Belongs to the DHHC palmitoyltransferase family.</text>
</comment>
<dbReference type="GO" id="GO:0019706">
    <property type="term" value="F:protein-cysteine S-palmitoyltransferase activity"/>
    <property type="evidence" value="ECO:0007669"/>
    <property type="project" value="UniProtKB-EC"/>
</dbReference>
<comment type="catalytic activity">
    <reaction evidence="7">
        <text>L-cysteinyl-[protein] + hexadecanoyl-CoA = S-hexadecanoyl-L-cysteinyl-[protein] + CoA</text>
        <dbReference type="Rhea" id="RHEA:36683"/>
        <dbReference type="Rhea" id="RHEA-COMP:10131"/>
        <dbReference type="Rhea" id="RHEA-COMP:11032"/>
        <dbReference type="ChEBI" id="CHEBI:29950"/>
        <dbReference type="ChEBI" id="CHEBI:57287"/>
        <dbReference type="ChEBI" id="CHEBI:57379"/>
        <dbReference type="ChEBI" id="CHEBI:74151"/>
        <dbReference type="EC" id="2.3.1.225"/>
    </reaction>
</comment>
<dbReference type="PROSITE" id="PS50216">
    <property type="entry name" value="DHHC"/>
    <property type="match status" value="1"/>
</dbReference>
<evidence type="ECO:0000313" key="10">
    <source>
        <dbReference type="EMBL" id="EGT60437.1"/>
    </source>
</evidence>
<evidence type="ECO:0000256" key="5">
    <source>
        <dbReference type="ARBA" id="ARBA00023136"/>
    </source>
</evidence>
<reference evidence="11" key="1">
    <citation type="submission" date="2011-07" db="EMBL/GenBank/DDBJ databases">
        <authorList>
            <consortium name="Caenorhabditis brenneri Sequencing and Analysis Consortium"/>
            <person name="Wilson R.K."/>
        </authorList>
    </citation>
    <scope>NUCLEOTIDE SEQUENCE [LARGE SCALE GENOMIC DNA]</scope>
    <source>
        <strain evidence="11">PB2801</strain>
    </source>
</reference>
<evidence type="ECO:0000256" key="4">
    <source>
        <dbReference type="ARBA" id="ARBA00022989"/>
    </source>
</evidence>
<evidence type="ECO:0000259" key="9">
    <source>
        <dbReference type="Pfam" id="PF01529"/>
    </source>
</evidence>
<feature type="compositionally biased region" description="Acidic residues" evidence="8">
    <location>
        <begin position="141"/>
        <end position="156"/>
    </location>
</feature>
<dbReference type="InParanoid" id="G0NHD4"/>
<dbReference type="OrthoDB" id="331948at2759"/>
<evidence type="ECO:0000313" key="11">
    <source>
        <dbReference type="Proteomes" id="UP000008068"/>
    </source>
</evidence>
<proteinExistence type="inferred from homology"/>
<dbReference type="PANTHER" id="PTHR22883">
    <property type="entry name" value="ZINC FINGER DHHC DOMAIN CONTAINING PROTEIN"/>
    <property type="match status" value="1"/>
</dbReference>
<dbReference type="eggNOG" id="KOG1311">
    <property type="taxonomic scope" value="Eukaryota"/>
</dbReference>
<dbReference type="AlphaFoldDB" id="G0NHD4"/>
<feature type="compositionally biased region" description="Basic and acidic residues" evidence="8">
    <location>
        <begin position="206"/>
        <end position="217"/>
    </location>
</feature>
<dbReference type="Pfam" id="PF01529">
    <property type="entry name" value="DHHC"/>
    <property type="match status" value="1"/>
</dbReference>
<sequence length="217" mass="24712">MSPAVPILYTIIYIQVIFMTVYEPATDELKSKVKGDKFVRKPYTAEAGKHVIVNSFCTICEVRTFRETKHCKRCNFCIDDFDHHCVWLNNCIGGKNYSRLAEDRLGILFVNMYRGLWNVGAISQVSPTHSHTHRRDPNHIEEEEEQDEVLQLEDVDPSVPTPSSVSPSPREPPPPEHRPIPPVPTVSVRIEPPTPNGSSNASYRNHGYDSLEERGRF</sequence>
<accession>G0NHD4</accession>
<dbReference type="GO" id="GO:0016020">
    <property type="term" value="C:membrane"/>
    <property type="evidence" value="ECO:0007669"/>
    <property type="project" value="UniProtKB-SubCell"/>
</dbReference>
<organism evidence="11">
    <name type="scientific">Caenorhabditis brenneri</name>
    <name type="common">Nematode worm</name>
    <dbReference type="NCBI Taxonomy" id="135651"/>
    <lineage>
        <taxon>Eukaryota</taxon>
        <taxon>Metazoa</taxon>
        <taxon>Ecdysozoa</taxon>
        <taxon>Nematoda</taxon>
        <taxon>Chromadorea</taxon>
        <taxon>Rhabditida</taxon>
        <taxon>Rhabditina</taxon>
        <taxon>Rhabditomorpha</taxon>
        <taxon>Rhabditoidea</taxon>
        <taxon>Rhabditidae</taxon>
        <taxon>Peloderinae</taxon>
        <taxon>Caenorhabditis</taxon>
    </lineage>
</organism>
<evidence type="ECO:0000256" key="8">
    <source>
        <dbReference type="SAM" id="MobiDB-lite"/>
    </source>
</evidence>
<dbReference type="EMBL" id="GL379884">
    <property type="protein sequence ID" value="EGT60437.1"/>
    <property type="molecule type" value="Genomic_DNA"/>
</dbReference>
<comment type="subcellular location">
    <subcellularLocation>
        <location evidence="1">Membrane</location>
        <topology evidence="1">Multi-pass membrane protein</topology>
    </subcellularLocation>
</comment>
<evidence type="ECO:0000256" key="2">
    <source>
        <dbReference type="ARBA" id="ARBA00022679"/>
    </source>
</evidence>
<name>G0NHD4_CAEBE</name>
<dbReference type="EC" id="2.3.1.225" evidence="7"/>
<dbReference type="GO" id="GO:0005783">
    <property type="term" value="C:endoplasmic reticulum"/>
    <property type="evidence" value="ECO:0007669"/>
    <property type="project" value="TreeGrafter"/>
</dbReference>
<dbReference type="GO" id="GO:0006612">
    <property type="term" value="P:protein targeting to membrane"/>
    <property type="evidence" value="ECO:0007669"/>
    <property type="project" value="TreeGrafter"/>
</dbReference>
<feature type="domain" description="Palmitoyltransferase DHHC" evidence="9">
    <location>
        <begin position="54"/>
        <end position="98"/>
    </location>
</feature>
<keyword evidence="4" id="KW-1133">Transmembrane helix</keyword>
<dbReference type="InterPro" id="IPR039859">
    <property type="entry name" value="PFA4/ZDH16/20/ERF2-like"/>
</dbReference>
<dbReference type="HOGENOM" id="CLU_020283_1_1_1"/>
<dbReference type="PANTHER" id="PTHR22883:SF203">
    <property type="entry name" value="PALMITOYLTRANSFERASE"/>
    <property type="match status" value="1"/>
</dbReference>
<dbReference type="Proteomes" id="UP000008068">
    <property type="component" value="Unassembled WGS sequence"/>
</dbReference>
<dbReference type="InterPro" id="IPR001594">
    <property type="entry name" value="Palmitoyltrfase_DHHC"/>
</dbReference>
<keyword evidence="6 7" id="KW-0012">Acyltransferase</keyword>
<keyword evidence="3" id="KW-0812">Transmembrane</keyword>
<gene>
    <name evidence="10" type="ORF">CAEBREN_00371</name>
</gene>
<dbReference type="FunCoup" id="G0NHD4">
    <property type="interactions" value="132"/>
</dbReference>
<evidence type="ECO:0000256" key="3">
    <source>
        <dbReference type="ARBA" id="ARBA00022692"/>
    </source>
</evidence>
<evidence type="ECO:0000256" key="1">
    <source>
        <dbReference type="ARBA" id="ARBA00004141"/>
    </source>
</evidence>
<evidence type="ECO:0000256" key="6">
    <source>
        <dbReference type="ARBA" id="ARBA00023315"/>
    </source>
</evidence>
<keyword evidence="5" id="KW-0472">Membrane</keyword>
<feature type="compositionally biased region" description="Low complexity" evidence="8">
    <location>
        <begin position="157"/>
        <end position="168"/>
    </location>
</feature>